<dbReference type="EMBL" id="NIQC01000013">
    <property type="protein sequence ID" value="OWZ83708.1"/>
    <property type="molecule type" value="Genomic_DNA"/>
</dbReference>
<comment type="caution">
    <text evidence="3">The sequence shown here is derived from an EMBL/GenBank/DDBJ whole genome shotgun (WGS) entry which is preliminary data.</text>
</comment>
<evidence type="ECO:0000313" key="3">
    <source>
        <dbReference type="EMBL" id="OWZ83708.1"/>
    </source>
</evidence>
<reference evidence="3 4" key="1">
    <citation type="submission" date="2017-06" db="EMBL/GenBank/DDBJ databases">
        <title>Draft Genome Sequence of Natranaerobius trueperi halophilic, alkalithermophilic bacteria from soda lakes.</title>
        <authorList>
            <person name="Zhao B."/>
        </authorList>
    </citation>
    <scope>NUCLEOTIDE SEQUENCE [LARGE SCALE GENOMIC DNA]</scope>
    <source>
        <strain evidence="3 4">DSM 18760</strain>
    </source>
</reference>
<organism evidence="3 4">
    <name type="scientific">Natranaerobius trueperi</name>
    <dbReference type="NCBI Taxonomy" id="759412"/>
    <lineage>
        <taxon>Bacteria</taxon>
        <taxon>Bacillati</taxon>
        <taxon>Bacillota</taxon>
        <taxon>Clostridia</taxon>
        <taxon>Natranaerobiales</taxon>
        <taxon>Natranaerobiaceae</taxon>
        <taxon>Natranaerobius</taxon>
    </lineage>
</organism>
<evidence type="ECO:0000256" key="1">
    <source>
        <dbReference type="ARBA" id="ARBA00023125"/>
    </source>
</evidence>
<dbReference type="GO" id="GO:0003677">
    <property type="term" value="F:DNA binding"/>
    <property type="evidence" value="ECO:0007669"/>
    <property type="project" value="UniProtKB-KW"/>
</dbReference>
<dbReference type="AlphaFoldDB" id="A0A226BXE9"/>
<evidence type="ECO:0000313" key="4">
    <source>
        <dbReference type="Proteomes" id="UP000214588"/>
    </source>
</evidence>
<protein>
    <recommendedName>
        <fullName evidence="2">Cas12f1-like TNB domain-containing protein</fullName>
    </recommendedName>
</protein>
<feature type="domain" description="Cas12f1-like TNB" evidence="2">
    <location>
        <begin position="15"/>
        <end position="77"/>
    </location>
</feature>
<evidence type="ECO:0000259" key="2">
    <source>
        <dbReference type="Pfam" id="PF07282"/>
    </source>
</evidence>
<gene>
    <name evidence="3" type="ORF">CDO51_07075</name>
</gene>
<keyword evidence="4" id="KW-1185">Reference proteome</keyword>
<sequence length="100" mass="11073">MLDFFTPHLLHCLTFVEILEYVAGIKGSEVVKVDRFYPSSKVCSECDTINENLELKDRTWICSHCNTTQDLNAAINIQRVGASTLGLGNVRPANTEAVSV</sequence>
<proteinExistence type="predicted"/>
<accession>A0A226BXE9</accession>
<dbReference type="InterPro" id="IPR010095">
    <property type="entry name" value="Cas12f1-like_TNB"/>
</dbReference>
<dbReference type="Pfam" id="PF07282">
    <property type="entry name" value="Cas12f1-like_TNB"/>
    <property type="match status" value="1"/>
</dbReference>
<dbReference type="Proteomes" id="UP000214588">
    <property type="component" value="Unassembled WGS sequence"/>
</dbReference>
<keyword evidence="1" id="KW-0238">DNA-binding</keyword>
<name>A0A226BXE9_9FIRM</name>